<dbReference type="Gene3D" id="1.10.630.10">
    <property type="entry name" value="Cytochrome P450"/>
    <property type="match status" value="1"/>
</dbReference>
<dbReference type="Proteomes" id="UP001153555">
    <property type="component" value="Unassembled WGS sequence"/>
</dbReference>
<dbReference type="GO" id="GO:0005506">
    <property type="term" value="F:iron ion binding"/>
    <property type="evidence" value="ECO:0007669"/>
    <property type="project" value="InterPro"/>
</dbReference>
<dbReference type="InterPro" id="IPR001128">
    <property type="entry name" value="Cyt_P450"/>
</dbReference>
<name>A0A9N7N1G2_STRHE</name>
<evidence type="ECO:0000313" key="12">
    <source>
        <dbReference type="EMBL" id="CAA0818086.1"/>
    </source>
</evidence>
<dbReference type="PRINTS" id="PR00385">
    <property type="entry name" value="P450"/>
</dbReference>
<dbReference type="GO" id="GO:0016705">
    <property type="term" value="F:oxidoreductase activity, acting on paired donors, with incorporation or reduction of molecular oxygen"/>
    <property type="evidence" value="ECO:0007669"/>
    <property type="project" value="InterPro"/>
</dbReference>
<keyword evidence="5 9" id="KW-0479">Metal-binding</keyword>
<accession>A0A9N7N1G2</accession>
<evidence type="ECO:0000256" key="2">
    <source>
        <dbReference type="ARBA" id="ARBA00004167"/>
    </source>
</evidence>
<keyword evidence="7 9" id="KW-0408">Iron</keyword>
<dbReference type="InterPro" id="IPR002401">
    <property type="entry name" value="Cyt_P450_E_grp-I"/>
</dbReference>
<comment type="subcellular location">
    <subcellularLocation>
        <location evidence="2">Membrane</location>
        <topology evidence="2">Single-pass membrane protein</topology>
    </subcellularLocation>
</comment>
<feature type="transmembrane region" description="Helical" evidence="11">
    <location>
        <begin position="6"/>
        <end position="23"/>
    </location>
</feature>
<dbReference type="Pfam" id="PF00067">
    <property type="entry name" value="p450"/>
    <property type="match status" value="1"/>
</dbReference>
<dbReference type="InterPro" id="IPR017972">
    <property type="entry name" value="Cyt_P450_CS"/>
</dbReference>
<dbReference type="PROSITE" id="PS00086">
    <property type="entry name" value="CYTOCHROME_P450"/>
    <property type="match status" value="1"/>
</dbReference>
<keyword evidence="11" id="KW-0812">Transmembrane</keyword>
<evidence type="ECO:0000256" key="11">
    <source>
        <dbReference type="SAM" id="Phobius"/>
    </source>
</evidence>
<dbReference type="GO" id="GO:0016020">
    <property type="term" value="C:membrane"/>
    <property type="evidence" value="ECO:0007669"/>
    <property type="project" value="UniProtKB-SubCell"/>
</dbReference>
<keyword evidence="6 10" id="KW-0560">Oxidoreductase</keyword>
<comment type="similarity">
    <text evidence="3 10">Belongs to the cytochrome P450 family.</text>
</comment>
<dbReference type="PRINTS" id="PR00463">
    <property type="entry name" value="EP450I"/>
</dbReference>
<evidence type="ECO:0000313" key="13">
    <source>
        <dbReference type="Proteomes" id="UP001153555"/>
    </source>
</evidence>
<evidence type="ECO:0000256" key="4">
    <source>
        <dbReference type="ARBA" id="ARBA00022617"/>
    </source>
</evidence>
<dbReference type="CDD" id="cd11072">
    <property type="entry name" value="CYP71-like"/>
    <property type="match status" value="1"/>
</dbReference>
<dbReference type="SUPFAM" id="SSF48264">
    <property type="entry name" value="Cytochrome P450"/>
    <property type="match status" value="1"/>
</dbReference>
<reference evidence="12" key="1">
    <citation type="submission" date="2019-12" db="EMBL/GenBank/DDBJ databases">
        <authorList>
            <person name="Scholes J."/>
        </authorList>
    </citation>
    <scope>NUCLEOTIDE SEQUENCE</scope>
</reference>
<dbReference type="GO" id="GO:0020037">
    <property type="term" value="F:heme binding"/>
    <property type="evidence" value="ECO:0007669"/>
    <property type="project" value="InterPro"/>
</dbReference>
<keyword evidence="4 9" id="KW-0349">Heme</keyword>
<dbReference type="FunFam" id="1.10.630.10:FF:000011">
    <property type="entry name" value="Cytochrome P450 83B1"/>
    <property type="match status" value="1"/>
</dbReference>
<evidence type="ECO:0000256" key="3">
    <source>
        <dbReference type="ARBA" id="ARBA00010617"/>
    </source>
</evidence>
<proteinExistence type="inferred from homology"/>
<organism evidence="12 13">
    <name type="scientific">Striga hermonthica</name>
    <name type="common">Purple witchweed</name>
    <name type="synonym">Buchnera hermonthica</name>
    <dbReference type="NCBI Taxonomy" id="68872"/>
    <lineage>
        <taxon>Eukaryota</taxon>
        <taxon>Viridiplantae</taxon>
        <taxon>Streptophyta</taxon>
        <taxon>Embryophyta</taxon>
        <taxon>Tracheophyta</taxon>
        <taxon>Spermatophyta</taxon>
        <taxon>Magnoliopsida</taxon>
        <taxon>eudicotyledons</taxon>
        <taxon>Gunneridae</taxon>
        <taxon>Pentapetalae</taxon>
        <taxon>asterids</taxon>
        <taxon>lamiids</taxon>
        <taxon>Lamiales</taxon>
        <taxon>Orobanchaceae</taxon>
        <taxon>Buchnereae</taxon>
        <taxon>Striga</taxon>
    </lineage>
</organism>
<evidence type="ECO:0000256" key="1">
    <source>
        <dbReference type="ARBA" id="ARBA00001971"/>
    </source>
</evidence>
<evidence type="ECO:0000256" key="5">
    <source>
        <dbReference type="ARBA" id="ARBA00022723"/>
    </source>
</evidence>
<gene>
    <name evidence="12" type="ORF">SHERM_17460</name>
</gene>
<comment type="caution">
    <text evidence="12">The sequence shown here is derived from an EMBL/GenBank/DDBJ whole genome shotgun (WGS) entry which is preliminary data.</text>
</comment>
<evidence type="ECO:0000256" key="7">
    <source>
        <dbReference type="ARBA" id="ARBA00023004"/>
    </source>
</evidence>
<evidence type="ECO:0000256" key="8">
    <source>
        <dbReference type="ARBA" id="ARBA00023033"/>
    </source>
</evidence>
<dbReference type="AlphaFoldDB" id="A0A9N7N1G2"/>
<evidence type="ECO:0000256" key="10">
    <source>
        <dbReference type="RuleBase" id="RU000461"/>
    </source>
</evidence>
<dbReference type="EMBL" id="CACSLK010016728">
    <property type="protein sequence ID" value="CAA0818086.1"/>
    <property type="molecule type" value="Genomic_DNA"/>
</dbReference>
<dbReference type="PANTHER" id="PTHR47955:SF15">
    <property type="entry name" value="CYTOCHROME P450 71A2-LIKE"/>
    <property type="match status" value="1"/>
</dbReference>
<keyword evidence="11" id="KW-1133">Transmembrane helix</keyword>
<keyword evidence="13" id="KW-1185">Reference proteome</keyword>
<comment type="cofactor">
    <cofactor evidence="1 9">
        <name>heme</name>
        <dbReference type="ChEBI" id="CHEBI:30413"/>
    </cofactor>
</comment>
<protein>
    <submittedName>
        <fullName evidence="12">Cytochrome P450 71A25</fullName>
    </submittedName>
</protein>
<dbReference type="InterPro" id="IPR036396">
    <property type="entry name" value="Cyt_P450_sf"/>
</dbReference>
<dbReference type="GO" id="GO:0004497">
    <property type="term" value="F:monooxygenase activity"/>
    <property type="evidence" value="ECO:0007669"/>
    <property type="project" value="UniProtKB-KW"/>
</dbReference>
<dbReference type="OrthoDB" id="1470350at2759"/>
<keyword evidence="8 10" id="KW-0503">Monooxygenase</keyword>
<evidence type="ECO:0000256" key="6">
    <source>
        <dbReference type="ARBA" id="ARBA00023002"/>
    </source>
</evidence>
<feature type="binding site" description="axial binding residue" evidence="9">
    <location>
        <position position="439"/>
    </location>
    <ligand>
        <name>heme</name>
        <dbReference type="ChEBI" id="CHEBI:30413"/>
    </ligand>
    <ligandPart>
        <name>Fe</name>
        <dbReference type="ChEBI" id="CHEBI:18248"/>
    </ligandPart>
</feature>
<evidence type="ECO:0000256" key="9">
    <source>
        <dbReference type="PIRSR" id="PIRSR602401-1"/>
    </source>
</evidence>
<keyword evidence="11" id="KW-0472">Membrane</keyword>
<dbReference type="PANTHER" id="PTHR47955">
    <property type="entry name" value="CYTOCHROME P450 FAMILY 71 PROTEIN"/>
    <property type="match status" value="1"/>
</dbReference>
<sequence>MDNFQCYTLLITLTLILYAWLFTKPKPKPKPKPKTTKRLPPSPPTLPIIGNLHQLGHLAHRALHGLSRTYGPTMLLKFGSKPVLVISSADAAREVMRTHDLAFAGKPILSAPRKLFYDLNDPINMQYGDKWRGLRRIFVHELLGPARVHSFDSIRETEISLLVERMSRPGPIDLSAEFMTLANDLICRAAFGKKHMETSHGENFLDVMDRAVGLMFNFTLGEFVPWLAWINGLNGFNKALDKCSRELDEIMSNVVRDHLEKESCNKENFMDILLGIYKGEVSGMSIDLISVKAVITDVLGAGTETSARTLTWVMTELIRHPHVMKKLQDEVRGVTKGKMGITEDDIKRMTYLKAVIKETFRAHPPVAIYFHAAREHVNFLGYDIEPETMVLINAWAIGRDPTCWQEPDRFMPERFLDSTVDFKGFDFQLIPFGAGRRICPGIGFAAAAIEHTMANLVKNFDFELPGGARREDLDATERPGFTIGKKEPLVVVARRVDA</sequence>